<reference evidence="1" key="1">
    <citation type="submission" date="2024-05" db="EMBL/GenBank/DDBJ databases">
        <title>Campylobacter coli isolated from environmental waters in Slovenia.</title>
        <authorList>
            <person name="Zautner A.E."/>
            <person name="Bunk B."/>
            <person name="Riedel T."/>
            <person name="Sproeer C."/>
        </authorList>
    </citation>
    <scope>NUCLEOTIDE SEQUENCE</scope>
    <source>
        <strain evidence="1">CCS1377</strain>
    </source>
</reference>
<dbReference type="AlphaFoldDB" id="A0AAU7E6D8"/>
<sequence>MELDLKEITEYLVSNIEKSCNHLLVMSKPKFKSTNHYDFIVESYISPTKKGTYKIECYILDHNKDDTTFVINVDESKFIGGDFEENAYFSYQLNDNTTKEDIFKFIDGLITNYPFFESDGFFKILEKRKEYLLKRLSNSFKDLRWLDKEDYYPLIDSLSPFIDNKQIKYLMEYTRFVKSKEDYIIYLEKQLVEKENNNLKKD</sequence>
<proteinExistence type="predicted"/>
<name>A0AAU7E6D8_9BACT</name>
<protein>
    <submittedName>
        <fullName evidence="1">Uncharacterized protein</fullName>
    </submittedName>
</protein>
<organism evidence="1">
    <name type="scientific">Campylobacter sp. CCS1377</name>
    <dbReference type="NCBI Taxonomy" id="3158229"/>
    <lineage>
        <taxon>Bacteria</taxon>
        <taxon>Pseudomonadati</taxon>
        <taxon>Campylobacterota</taxon>
        <taxon>Epsilonproteobacteria</taxon>
        <taxon>Campylobacterales</taxon>
        <taxon>Campylobacteraceae</taxon>
        <taxon>Campylobacter</taxon>
    </lineage>
</organism>
<dbReference type="EMBL" id="CP155620">
    <property type="protein sequence ID" value="XBJ28443.1"/>
    <property type="molecule type" value="Genomic_DNA"/>
</dbReference>
<gene>
    <name evidence="1" type="ORF">AAH949_04885</name>
</gene>
<accession>A0AAU7E6D8</accession>
<evidence type="ECO:0000313" key="1">
    <source>
        <dbReference type="EMBL" id="XBJ28443.1"/>
    </source>
</evidence>
<dbReference type="RefSeq" id="WP_348518074.1">
    <property type="nucleotide sequence ID" value="NZ_CP155620.1"/>
</dbReference>